<keyword evidence="1 4" id="KW-0808">Transferase</keyword>
<reference evidence="4 5" key="1">
    <citation type="journal article" date="2012" name="Int. J. Syst. Evol. Microbiol.">
        <title>Vibrio caribbeanicus sp. nov., isolated from the marine sponge Scleritoderma cyanea.</title>
        <authorList>
            <person name="Hoffmann M."/>
            <person name="Monday S.R."/>
            <person name="Allard M.W."/>
            <person name="Strain E.A."/>
            <person name="Whittaker P."/>
            <person name="Naum M."/>
            <person name="McCarthy P.J."/>
            <person name="Lopez J.V."/>
            <person name="Fischer M."/>
            <person name="Brown E.W."/>
        </authorList>
    </citation>
    <scope>NUCLEOTIDE SEQUENCE [LARGE SCALE GENOMIC DNA]</scope>
    <source>
        <strain evidence="4 5">ATCC BAA-2122</strain>
    </source>
</reference>
<evidence type="ECO:0000313" key="5">
    <source>
        <dbReference type="Proteomes" id="UP000002943"/>
    </source>
</evidence>
<dbReference type="eggNOG" id="COG0456">
    <property type="taxonomic scope" value="Bacteria"/>
</dbReference>
<dbReference type="PANTHER" id="PTHR43800:SF1">
    <property type="entry name" value="PEPTIDYL-LYSINE N-ACETYLTRANSFERASE YJAB"/>
    <property type="match status" value="1"/>
</dbReference>
<keyword evidence="2" id="KW-0012">Acyltransferase</keyword>
<dbReference type="Proteomes" id="UP000002943">
    <property type="component" value="Unassembled WGS sequence"/>
</dbReference>
<sequence>MIKKLDHSYSTDAQSILDLSLLSYRVEADLLGLVDFPPLGEKREQITESTSEFWGYFQDRRLIGVVEVEKGQRSNINRLVVDPKVFRQGAGRKLVQHVLSTYRVCSVTTAKQNLPAISLYRSEGFRSVESFFVEPSLELTTFHTG</sequence>
<dbReference type="GO" id="GO:0016747">
    <property type="term" value="F:acyltransferase activity, transferring groups other than amino-acyl groups"/>
    <property type="evidence" value="ECO:0007669"/>
    <property type="project" value="InterPro"/>
</dbReference>
<dbReference type="Gene3D" id="3.40.630.30">
    <property type="match status" value="1"/>
</dbReference>
<dbReference type="EMBL" id="AEIU01000096">
    <property type="protein sequence ID" value="EFP95329.1"/>
    <property type="molecule type" value="Genomic_DNA"/>
</dbReference>
<dbReference type="AlphaFoldDB" id="E3BNB0"/>
<protein>
    <submittedName>
        <fullName evidence="4">GCN5-related N-acetyltransferase</fullName>
    </submittedName>
</protein>
<organism evidence="4 5">
    <name type="scientific">Vibrio caribbeanicus ATCC BAA-2122</name>
    <dbReference type="NCBI Taxonomy" id="796620"/>
    <lineage>
        <taxon>Bacteria</taxon>
        <taxon>Pseudomonadati</taxon>
        <taxon>Pseudomonadota</taxon>
        <taxon>Gammaproteobacteria</taxon>
        <taxon>Vibrionales</taxon>
        <taxon>Vibrionaceae</taxon>
        <taxon>Vibrio</taxon>
    </lineage>
</organism>
<evidence type="ECO:0000256" key="1">
    <source>
        <dbReference type="ARBA" id="ARBA00022679"/>
    </source>
</evidence>
<accession>E3BNB0</accession>
<dbReference type="Pfam" id="PF13673">
    <property type="entry name" value="Acetyltransf_10"/>
    <property type="match status" value="1"/>
</dbReference>
<proteinExistence type="predicted"/>
<feature type="domain" description="N-acetyltransferase" evidence="3">
    <location>
        <begin position="1"/>
        <end position="144"/>
    </location>
</feature>
<keyword evidence="5" id="KW-1185">Reference proteome</keyword>
<evidence type="ECO:0000313" key="4">
    <source>
        <dbReference type="EMBL" id="EFP95329.1"/>
    </source>
</evidence>
<evidence type="ECO:0000256" key="2">
    <source>
        <dbReference type="ARBA" id="ARBA00023315"/>
    </source>
</evidence>
<gene>
    <name evidence="4" type="ORF">VIBC2010_14879</name>
</gene>
<dbReference type="STRING" id="796620.VIBC2010_14879"/>
<dbReference type="OrthoDB" id="9789605at2"/>
<dbReference type="PANTHER" id="PTHR43800">
    <property type="entry name" value="PEPTIDYL-LYSINE N-ACETYLTRANSFERASE YJAB"/>
    <property type="match status" value="1"/>
</dbReference>
<dbReference type="InterPro" id="IPR000182">
    <property type="entry name" value="GNAT_dom"/>
</dbReference>
<comment type="caution">
    <text evidence="4">The sequence shown here is derived from an EMBL/GenBank/DDBJ whole genome shotgun (WGS) entry which is preliminary data.</text>
</comment>
<dbReference type="InterPro" id="IPR016181">
    <property type="entry name" value="Acyl_CoA_acyltransferase"/>
</dbReference>
<dbReference type="SUPFAM" id="SSF55729">
    <property type="entry name" value="Acyl-CoA N-acyltransferases (Nat)"/>
    <property type="match status" value="1"/>
</dbReference>
<evidence type="ECO:0000259" key="3">
    <source>
        <dbReference type="PROSITE" id="PS51186"/>
    </source>
</evidence>
<dbReference type="RefSeq" id="WP_009602685.1">
    <property type="nucleotide sequence ID" value="NZ_AEIU01000096.1"/>
</dbReference>
<name>E3BNB0_9VIBR</name>
<dbReference type="PROSITE" id="PS51186">
    <property type="entry name" value="GNAT"/>
    <property type="match status" value="1"/>
</dbReference>
<dbReference type="CDD" id="cd04301">
    <property type="entry name" value="NAT_SF"/>
    <property type="match status" value="1"/>
</dbReference>